<dbReference type="InterPro" id="IPR015867">
    <property type="entry name" value="N-reg_PII/ATP_PRibTrfase_C"/>
</dbReference>
<dbReference type="GO" id="GO:0005737">
    <property type="term" value="C:cytoplasm"/>
    <property type="evidence" value="ECO:0007669"/>
    <property type="project" value="TreeGrafter"/>
</dbReference>
<dbReference type="EMBL" id="FNWX01000013">
    <property type="protein sequence ID" value="SEH57871.1"/>
    <property type="molecule type" value="Genomic_DNA"/>
</dbReference>
<evidence type="ECO:0000256" key="5">
    <source>
        <dbReference type="PIRNR" id="PIRNR037489"/>
    </source>
</evidence>
<protein>
    <recommendedName>
        <fullName evidence="3 5">GTP cyclohydrolase 1 type 2 homolog</fullName>
    </recommendedName>
</protein>
<dbReference type="Gene3D" id="3.40.1390.30">
    <property type="entry name" value="NIF3 (NGG1p interacting factor 3)-like"/>
    <property type="match status" value="1"/>
</dbReference>
<evidence type="ECO:0000256" key="4">
    <source>
        <dbReference type="ARBA" id="ARBA00022723"/>
    </source>
</evidence>
<evidence type="ECO:0000313" key="8">
    <source>
        <dbReference type="Proteomes" id="UP000198555"/>
    </source>
</evidence>
<sequence length="376" mass="42480">MIVCSSDNISNMKIKEFINEFEQIIPVRQAEDFDNVGLLCGNPEREISGVLIAHDALEFIIDEAIEKNFNLILCFHPIIFSGLKSITGKNYVERAVLKALENKIAIYAIHTAFDNDYFGVNYKICEVLGLKNQQVLMPKKNQLKKLEVYVPTDSAEKLRNALFVAGAGNIGFYDECSFTIQGDGTFRPLEGSNPVTGTHNERENANEVLINVIFEDYKTNQILFAMKENHPYEEVAYQLITLENDNQYTGLGRCGNLEQEMDELDFLTFIKQKFNIDIIRHSSLNNKKIRTIGVLGGSGASGIKAAMSAKCDAYITGDVKYHDFFFAEGKMLICDIGHFESEQFVVQQLFEILSEKFTTFAIAKTTQKTNPVNYFL</sequence>
<accession>A0A1H6JDX2</accession>
<evidence type="ECO:0000256" key="2">
    <source>
        <dbReference type="ARBA" id="ARBA00011643"/>
    </source>
</evidence>
<name>A0A1H6JDX2_9FLAO</name>
<gene>
    <name evidence="7" type="ORF">SAMN05421793_11318</name>
</gene>
<dbReference type="SUPFAM" id="SSF102705">
    <property type="entry name" value="NIF3 (NGG1p interacting factor 3)-like"/>
    <property type="match status" value="1"/>
</dbReference>
<dbReference type="PANTHER" id="PTHR13799:SF14">
    <property type="entry name" value="GTP CYCLOHYDROLASE 1 TYPE 2 HOMOLOG"/>
    <property type="match status" value="1"/>
</dbReference>
<dbReference type="InterPro" id="IPR002678">
    <property type="entry name" value="DUF34/NIF3"/>
</dbReference>
<dbReference type="InterPro" id="IPR036069">
    <property type="entry name" value="DUF34/NIF3_sf"/>
</dbReference>
<evidence type="ECO:0000256" key="1">
    <source>
        <dbReference type="ARBA" id="ARBA00006964"/>
    </source>
</evidence>
<dbReference type="STRING" id="420404.SAMN05421793_11318"/>
<dbReference type="PIRSF" id="PIRSF037489">
    <property type="entry name" value="UCP037489_NIF3_YqfO"/>
    <property type="match status" value="1"/>
</dbReference>
<keyword evidence="4 5" id="KW-0479">Metal-binding</keyword>
<keyword evidence="8" id="KW-1185">Reference proteome</keyword>
<organism evidence="7 8">
    <name type="scientific">Epilithonimonas hominis</name>
    <dbReference type="NCBI Taxonomy" id="420404"/>
    <lineage>
        <taxon>Bacteria</taxon>
        <taxon>Pseudomonadati</taxon>
        <taxon>Bacteroidota</taxon>
        <taxon>Flavobacteriia</taxon>
        <taxon>Flavobacteriales</taxon>
        <taxon>Weeksellaceae</taxon>
        <taxon>Chryseobacterium group</taxon>
        <taxon>Epilithonimonas</taxon>
    </lineage>
</organism>
<dbReference type="Proteomes" id="UP000198555">
    <property type="component" value="Unassembled WGS sequence"/>
</dbReference>
<feature type="binding site" evidence="6">
    <location>
        <position position="342"/>
    </location>
    <ligand>
        <name>a divalent metal cation</name>
        <dbReference type="ChEBI" id="CHEBI:60240"/>
        <label>1</label>
    </ligand>
</feature>
<dbReference type="PANTHER" id="PTHR13799">
    <property type="entry name" value="NGG1 INTERACTING FACTOR 3"/>
    <property type="match status" value="1"/>
</dbReference>
<dbReference type="AlphaFoldDB" id="A0A1H6JDX2"/>
<feature type="binding site" evidence="6">
    <location>
        <position position="76"/>
    </location>
    <ligand>
        <name>a divalent metal cation</name>
        <dbReference type="ChEBI" id="CHEBI:60240"/>
        <label>1</label>
    </ligand>
</feature>
<comment type="similarity">
    <text evidence="1 5">Belongs to the GTP cyclohydrolase I type 2/NIF3 family.</text>
</comment>
<feature type="binding site" evidence="6">
    <location>
        <position position="338"/>
    </location>
    <ligand>
        <name>a divalent metal cation</name>
        <dbReference type="ChEBI" id="CHEBI:60240"/>
        <label>1</label>
    </ligand>
</feature>
<dbReference type="NCBIfam" id="TIGR00486">
    <property type="entry name" value="YbgI_SA1388"/>
    <property type="match status" value="1"/>
</dbReference>
<feature type="binding site" evidence="6">
    <location>
        <position position="114"/>
    </location>
    <ligand>
        <name>a divalent metal cation</name>
        <dbReference type="ChEBI" id="CHEBI:60240"/>
        <label>1</label>
    </ligand>
</feature>
<reference evidence="8" key="1">
    <citation type="submission" date="2016-10" db="EMBL/GenBank/DDBJ databases">
        <authorList>
            <person name="Varghese N."/>
            <person name="Submissions S."/>
        </authorList>
    </citation>
    <scope>NUCLEOTIDE SEQUENCE [LARGE SCALE GENOMIC DNA]</scope>
    <source>
        <strain evidence="8">DSM 19326</strain>
    </source>
</reference>
<dbReference type="FunFam" id="3.40.1390.30:FF:000001">
    <property type="entry name" value="GTP cyclohydrolase 1 type 2"/>
    <property type="match status" value="1"/>
</dbReference>
<evidence type="ECO:0000313" key="7">
    <source>
        <dbReference type="EMBL" id="SEH57871.1"/>
    </source>
</evidence>
<dbReference type="Gene3D" id="3.30.70.120">
    <property type="match status" value="1"/>
</dbReference>
<dbReference type="Pfam" id="PF01784">
    <property type="entry name" value="DUF34_NIF3"/>
    <property type="match status" value="1"/>
</dbReference>
<dbReference type="InterPro" id="IPR017221">
    <property type="entry name" value="DUF34/NIF3_bac"/>
</dbReference>
<evidence type="ECO:0000256" key="6">
    <source>
        <dbReference type="PIRSR" id="PIRSR602678-1"/>
    </source>
</evidence>
<evidence type="ECO:0000256" key="3">
    <source>
        <dbReference type="ARBA" id="ARBA00022112"/>
    </source>
</evidence>
<proteinExistence type="inferred from homology"/>
<comment type="subunit">
    <text evidence="2">Homohexamer.</text>
</comment>
<dbReference type="GO" id="GO:0046872">
    <property type="term" value="F:metal ion binding"/>
    <property type="evidence" value="ECO:0007669"/>
    <property type="project" value="UniProtKB-UniRule"/>
</dbReference>